<dbReference type="GO" id="GO:0006412">
    <property type="term" value="P:translation"/>
    <property type="evidence" value="ECO:0007669"/>
    <property type="project" value="TreeGrafter"/>
</dbReference>
<dbReference type="Proteomes" id="UP001201812">
    <property type="component" value="Unassembled WGS sequence"/>
</dbReference>
<keyword evidence="3" id="KW-0809">Transit peptide</keyword>
<name>A0AAD4NAC1_9BILA</name>
<evidence type="ECO:0000256" key="6">
    <source>
        <dbReference type="ARBA" id="ARBA00023274"/>
    </source>
</evidence>
<dbReference type="AlphaFoldDB" id="A0AAD4NAC1"/>
<dbReference type="GO" id="GO:0005762">
    <property type="term" value="C:mitochondrial large ribosomal subunit"/>
    <property type="evidence" value="ECO:0007669"/>
    <property type="project" value="TreeGrafter"/>
</dbReference>
<proteinExistence type="inferred from homology"/>
<evidence type="ECO:0000256" key="4">
    <source>
        <dbReference type="ARBA" id="ARBA00022980"/>
    </source>
</evidence>
<keyword evidence="5" id="KW-0496">Mitochondrion</keyword>
<evidence type="ECO:0000256" key="5">
    <source>
        <dbReference type="ARBA" id="ARBA00023128"/>
    </source>
</evidence>
<protein>
    <recommendedName>
        <fullName evidence="7">Large ribosomal subunit protein mL51</fullName>
    </recommendedName>
    <alternativeName>
        <fullName evidence="8">39S ribosomal protein L51, mitochondrial</fullName>
    </alternativeName>
</protein>
<dbReference type="PANTHER" id="PTHR13409:SF0">
    <property type="entry name" value="LARGE RIBOSOMAL SUBUNIT PROTEIN ML51"/>
    <property type="match status" value="1"/>
</dbReference>
<keyword evidence="6" id="KW-0687">Ribonucleoprotein</keyword>
<reference evidence="9" key="1">
    <citation type="submission" date="2022-01" db="EMBL/GenBank/DDBJ databases">
        <title>Genome Sequence Resource for Two Populations of Ditylenchus destructor, the Migratory Endoparasitic Phytonematode.</title>
        <authorList>
            <person name="Zhang H."/>
            <person name="Lin R."/>
            <person name="Xie B."/>
        </authorList>
    </citation>
    <scope>NUCLEOTIDE SEQUENCE</scope>
    <source>
        <strain evidence="9">BazhouSP</strain>
    </source>
</reference>
<comment type="caution">
    <text evidence="9">The sequence shown here is derived from an EMBL/GenBank/DDBJ whole genome shotgun (WGS) entry which is preliminary data.</text>
</comment>
<organism evidence="9 10">
    <name type="scientific">Ditylenchus destructor</name>
    <dbReference type="NCBI Taxonomy" id="166010"/>
    <lineage>
        <taxon>Eukaryota</taxon>
        <taxon>Metazoa</taxon>
        <taxon>Ecdysozoa</taxon>
        <taxon>Nematoda</taxon>
        <taxon>Chromadorea</taxon>
        <taxon>Rhabditida</taxon>
        <taxon>Tylenchina</taxon>
        <taxon>Tylenchomorpha</taxon>
        <taxon>Sphaerularioidea</taxon>
        <taxon>Anguinidae</taxon>
        <taxon>Anguininae</taxon>
        <taxon>Ditylenchus</taxon>
    </lineage>
</organism>
<dbReference type="GO" id="GO:0003735">
    <property type="term" value="F:structural constituent of ribosome"/>
    <property type="evidence" value="ECO:0007669"/>
    <property type="project" value="InterPro"/>
</dbReference>
<dbReference type="EMBL" id="JAKKPZ010000005">
    <property type="protein sequence ID" value="KAI1720818.1"/>
    <property type="molecule type" value="Genomic_DNA"/>
</dbReference>
<dbReference type="PANTHER" id="PTHR13409">
    <property type="entry name" value="MITOCHONDRIAL 39S RIBOSOMAL PROTEIN L51"/>
    <property type="match status" value="1"/>
</dbReference>
<evidence type="ECO:0000256" key="1">
    <source>
        <dbReference type="ARBA" id="ARBA00004173"/>
    </source>
</evidence>
<comment type="subcellular location">
    <subcellularLocation>
        <location evidence="1">Mitochondrion</location>
    </subcellularLocation>
</comment>
<keyword evidence="4" id="KW-0689">Ribosomal protein</keyword>
<evidence type="ECO:0000256" key="2">
    <source>
        <dbReference type="ARBA" id="ARBA00010972"/>
    </source>
</evidence>
<evidence type="ECO:0000256" key="3">
    <source>
        <dbReference type="ARBA" id="ARBA00022946"/>
    </source>
</evidence>
<sequence>MNIVLSTNSSKLLQCHPACSAVLATFRHFHDRSQVPRVVDDREKRMFKNHDMGYFFRYHRKGIDPLPKISDKEEPLYQPKPKVRETWSETQARFGENDYIDILGEGKTKLHPAQLQYHIPKWLRGFPGHHKATEVVKLIHYRNTYKEKLERNSPYRWHQLCKRINHLLHYQNYRKSDELRDEREMGLWEEEPDYYYKDKSRRSYKDLP</sequence>
<dbReference type="InterPro" id="IPR019373">
    <property type="entry name" value="Ribosomal_mL51"/>
</dbReference>
<evidence type="ECO:0000256" key="8">
    <source>
        <dbReference type="ARBA" id="ARBA00035419"/>
    </source>
</evidence>
<evidence type="ECO:0000313" key="9">
    <source>
        <dbReference type="EMBL" id="KAI1720818.1"/>
    </source>
</evidence>
<gene>
    <name evidence="9" type="ORF">DdX_05065</name>
</gene>
<evidence type="ECO:0000256" key="7">
    <source>
        <dbReference type="ARBA" id="ARBA00035182"/>
    </source>
</evidence>
<comment type="similarity">
    <text evidence="2">Belongs to the mitochondrion-specific ribosomal protein mL51 family.</text>
</comment>
<dbReference type="Pfam" id="PF10244">
    <property type="entry name" value="MRP-L51"/>
    <property type="match status" value="1"/>
</dbReference>
<accession>A0AAD4NAC1</accession>
<evidence type="ECO:0000313" key="10">
    <source>
        <dbReference type="Proteomes" id="UP001201812"/>
    </source>
</evidence>
<keyword evidence="10" id="KW-1185">Reference proteome</keyword>